<evidence type="ECO:0000256" key="1">
    <source>
        <dbReference type="PROSITE-ProRule" id="PRU00047"/>
    </source>
</evidence>
<comment type="caution">
    <text evidence="4">The sequence shown here is derived from an EMBL/GenBank/DDBJ whole genome shotgun (WGS) entry which is preliminary data.</text>
</comment>
<dbReference type="EMBL" id="JABFUD020000018">
    <property type="protein sequence ID" value="KAI5066594.1"/>
    <property type="molecule type" value="Genomic_DNA"/>
</dbReference>
<dbReference type="GO" id="GO:0008270">
    <property type="term" value="F:zinc ion binding"/>
    <property type="evidence" value="ECO:0007669"/>
    <property type="project" value="UniProtKB-KW"/>
</dbReference>
<sequence>MESELLKFGSRSDETDKRSAWYLEYTENMKALDNQLHSIMKQIDVLREETQANRASEQDSIDQRIGWLMAELDTGGNVRMEAGSIERTWFKNCIELVASTFLIQDFAPFGIIGVSARKVTRIYNKFLQDRFENHIENRAYGVKKEACFGCGEMGHRIKDC</sequence>
<accession>A0A9D4Z9F8</accession>
<dbReference type="InterPro" id="IPR001878">
    <property type="entry name" value="Znf_CCHC"/>
</dbReference>
<dbReference type="GO" id="GO:0003676">
    <property type="term" value="F:nucleic acid binding"/>
    <property type="evidence" value="ECO:0007669"/>
    <property type="project" value="InterPro"/>
</dbReference>
<keyword evidence="1" id="KW-0863">Zinc-finger</keyword>
<evidence type="ECO:0000313" key="5">
    <source>
        <dbReference type="Proteomes" id="UP000886520"/>
    </source>
</evidence>
<keyword evidence="5" id="KW-1185">Reference proteome</keyword>
<proteinExistence type="predicted"/>
<dbReference type="AlphaFoldDB" id="A0A9D4Z9F8"/>
<organism evidence="4 5">
    <name type="scientific">Adiantum capillus-veneris</name>
    <name type="common">Maidenhair fern</name>
    <dbReference type="NCBI Taxonomy" id="13818"/>
    <lineage>
        <taxon>Eukaryota</taxon>
        <taxon>Viridiplantae</taxon>
        <taxon>Streptophyta</taxon>
        <taxon>Embryophyta</taxon>
        <taxon>Tracheophyta</taxon>
        <taxon>Polypodiopsida</taxon>
        <taxon>Polypodiidae</taxon>
        <taxon>Polypodiales</taxon>
        <taxon>Pteridineae</taxon>
        <taxon>Pteridaceae</taxon>
        <taxon>Vittarioideae</taxon>
        <taxon>Adiantum</taxon>
    </lineage>
</organism>
<dbReference type="SUPFAM" id="SSF57756">
    <property type="entry name" value="Retrovirus zinc finger-like domains"/>
    <property type="match status" value="1"/>
</dbReference>
<name>A0A9D4Z9F8_ADICA</name>
<protein>
    <recommendedName>
        <fullName evidence="3">CCHC-type domain-containing protein</fullName>
    </recommendedName>
</protein>
<keyword evidence="1" id="KW-0479">Metal-binding</keyword>
<reference evidence="4" key="1">
    <citation type="submission" date="2021-01" db="EMBL/GenBank/DDBJ databases">
        <title>Adiantum capillus-veneris genome.</title>
        <authorList>
            <person name="Fang Y."/>
            <person name="Liao Q."/>
        </authorList>
    </citation>
    <scope>NUCLEOTIDE SEQUENCE</scope>
    <source>
        <strain evidence="4">H3</strain>
        <tissue evidence="4">Leaf</tissue>
    </source>
</reference>
<keyword evidence="2" id="KW-0175">Coiled coil</keyword>
<evidence type="ECO:0000256" key="2">
    <source>
        <dbReference type="SAM" id="Coils"/>
    </source>
</evidence>
<evidence type="ECO:0000313" key="4">
    <source>
        <dbReference type="EMBL" id="KAI5066594.1"/>
    </source>
</evidence>
<dbReference type="Proteomes" id="UP000886520">
    <property type="component" value="Chromosome 18"/>
</dbReference>
<feature type="non-terminal residue" evidence="4">
    <location>
        <position position="1"/>
    </location>
</feature>
<evidence type="ECO:0000259" key="3">
    <source>
        <dbReference type="PROSITE" id="PS50158"/>
    </source>
</evidence>
<gene>
    <name evidence="4" type="ORF">GOP47_0019218</name>
</gene>
<feature type="coiled-coil region" evidence="2">
    <location>
        <begin position="22"/>
        <end position="49"/>
    </location>
</feature>
<keyword evidence="1" id="KW-0862">Zinc</keyword>
<dbReference type="OrthoDB" id="1517790at2759"/>
<feature type="domain" description="CCHC-type" evidence="3">
    <location>
        <begin position="147"/>
        <end position="160"/>
    </location>
</feature>
<dbReference type="PROSITE" id="PS50158">
    <property type="entry name" value="ZF_CCHC"/>
    <property type="match status" value="1"/>
</dbReference>
<dbReference type="InterPro" id="IPR036875">
    <property type="entry name" value="Znf_CCHC_sf"/>
</dbReference>